<dbReference type="OrthoDB" id="1935339at2759"/>
<feature type="region of interest" description="Disordered" evidence="5">
    <location>
        <begin position="833"/>
        <end position="867"/>
    </location>
</feature>
<sequence length="1037" mass="114779">MDDDSLDELVDRSPGPDGRPRLQESSDAHSGGSEDDTCGEHSDGEDEEGDLEDGSGEDADVRAALRVSSSAGKLARFDVVGLVAQWIDLFPGGGRRDQAVGTPENCAHYFCLDCIVEWSKNANSCPVDRTIFKCICIRAQFGGKILKKVPVESARLGEDEDEDPTFCGVCGRSDREDRLLLCDGCDAGYHMECLDPPLQEVPVDEWFCPECAAPGAVPAAEPSYQGQGSAECTSAQGVFFQDAGPVSEEEVSLLLADVVPTTSRLRPHAGRTRAIARTRQSERVRATVNRNRISTARRIQHVPRYLMSPLLDETIEAVAAGLSTAVYQRPGPRAPARRRRKAGRRKKVSGRKKTQSRSSVKSRSSWTRSRKRQGRVKKRKGKKIKNEATARSRIARTLGLRRPAHGACIPSVYKPADPSLGLMRADIGAASLSLFGDPYELDPFDRSNSHACPQPRPRSETRAAADRKPLPGAWVPRVESRGLPWGQCLARLCHAQLRGWGVAPWASMCRLTRALWPVSSSSSEEASASPASPLSAKRRILSRSALRSHQPVARPVSVGLSSFLMMNGADIVIHRDGSLSAKRAADEGQAKRHQPKARDRRSSSDRSSSRERTKRRKAKDKSRERRRGSWGRGRRRSRSRSGSPGSSSHEHREGRRKKRRRSGSRSRGRECSPPSSLERARRPRHPRERRERPDRESVARLRDRRGSRERRRRRSRSPSPEHRPREHRRPRSREKRPRPRPHSPERKLAPKDASPAPLPQGEPRPDREPPTRPLALAGTDALLEGPEANKPPAEVPPVVEVPAEYPPEDLDYGDSVEAGHLFEDFSSEAIFMQLDDMSSPPSPESTDSSPERGLLPRPTGPLAGQQHDAGLAVAVIRREVSRIHGEDVAQPLPRMECPQEKHSLQQDAAEAATASCTLGGQAVGGGPAGKEEGPSQNPLLRAKALVKRVTWDLQEERAVEEVKLAIKPFYQKREVTKDEYKDILRKAVQKICHSKSGEINPVKVGNLVKAYVDKYRHMRRHRRAEAGEEPPAQGAEG</sequence>
<dbReference type="InterPro" id="IPR011011">
    <property type="entry name" value="Znf_FYVE_PHD"/>
</dbReference>
<dbReference type="GO" id="GO:0008270">
    <property type="term" value="F:zinc ion binding"/>
    <property type="evidence" value="ECO:0007669"/>
    <property type="project" value="UniProtKB-KW"/>
</dbReference>
<feature type="domain" description="RING-type" evidence="7">
    <location>
        <begin position="106"/>
        <end position="129"/>
    </location>
</feature>
<dbReference type="PROSITE" id="PS50016">
    <property type="entry name" value="ZF_PHD_2"/>
    <property type="match status" value="1"/>
</dbReference>
<evidence type="ECO:0000256" key="1">
    <source>
        <dbReference type="ARBA" id="ARBA00022723"/>
    </source>
</evidence>
<feature type="compositionally biased region" description="Acidic residues" evidence="5">
    <location>
        <begin position="33"/>
        <end position="57"/>
    </location>
</feature>
<dbReference type="Gene3D" id="3.30.40.10">
    <property type="entry name" value="Zinc/RING finger domain, C3HC4 (zinc finger)"/>
    <property type="match status" value="2"/>
</dbReference>
<keyword evidence="9" id="KW-1185">Reference proteome</keyword>
<feature type="compositionally biased region" description="Low complexity" evidence="5">
    <location>
        <begin position="786"/>
        <end position="803"/>
    </location>
</feature>
<feature type="region of interest" description="Disordered" evidence="5">
    <location>
        <begin position="328"/>
        <end position="397"/>
    </location>
</feature>
<dbReference type="CDD" id="cd15536">
    <property type="entry name" value="PHD_PHRF1"/>
    <property type="match status" value="1"/>
</dbReference>
<dbReference type="PROSITE" id="PS50089">
    <property type="entry name" value="ZF_RING_2"/>
    <property type="match status" value="1"/>
</dbReference>
<dbReference type="PANTHER" id="PTHR12618:SF20">
    <property type="entry name" value="PHD AND RING FINGER DOMAIN-CONTAINING PROTEIN 1"/>
    <property type="match status" value="1"/>
</dbReference>
<dbReference type="Proteomes" id="UP000437017">
    <property type="component" value="Unassembled WGS sequence"/>
</dbReference>
<feature type="compositionally biased region" description="Basic residues" evidence="5">
    <location>
        <begin position="707"/>
        <end position="716"/>
    </location>
</feature>
<dbReference type="SUPFAM" id="SSF57903">
    <property type="entry name" value="FYVE/PHD zinc finger"/>
    <property type="match status" value="1"/>
</dbReference>
<accession>A0A643BSS4</accession>
<feature type="compositionally biased region" description="Basic and acidic residues" evidence="5">
    <location>
        <begin position="18"/>
        <end position="27"/>
    </location>
</feature>
<dbReference type="InterPro" id="IPR019787">
    <property type="entry name" value="Znf_PHD-finger"/>
</dbReference>
<feature type="region of interest" description="Disordered" evidence="5">
    <location>
        <begin position="1"/>
        <end position="57"/>
    </location>
</feature>
<comment type="caution">
    <text evidence="8">The sequence shown here is derived from an EMBL/GenBank/DDBJ whole genome shotgun (WGS) entry which is preliminary data.</text>
</comment>
<name>A0A643BSS4_BALPH</name>
<feature type="compositionally biased region" description="Low complexity" evidence="5">
    <location>
        <begin position="356"/>
        <end position="367"/>
    </location>
</feature>
<dbReference type="EMBL" id="SGJD01004891">
    <property type="protein sequence ID" value="KAB0390992.1"/>
    <property type="molecule type" value="Genomic_DNA"/>
</dbReference>
<dbReference type="InterPro" id="IPR047157">
    <property type="entry name" value="PHRF1/Atg35"/>
</dbReference>
<dbReference type="InterPro" id="IPR001841">
    <property type="entry name" value="Znf_RING"/>
</dbReference>
<feature type="compositionally biased region" description="Basic residues" evidence="5">
    <location>
        <begin position="725"/>
        <end position="741"/>
    </location>
</feature>
<feature type="compositionally biased region" description="Basic residues" evidence="5">
    <location>
        <begin position="335"/>
        <end position="355"/>
    </location>
</feature>
<evidence type="ECO:0000256" key="2">
    <source>
        <dbReference type="ARBA" id="ARBA00022771"/>
    </source>
</evidence>
<feature type="compositionally biased region" description="Basic residues" evidence="5">
    <location>
        <begin position="612"/>
        <end position="639"/>
    </location>
</feature>
<dbReference type="Pfam" id="PF23030">
    <property type="entry name" value="SCAF11-like_C"/>
    <property type="match status" value="1"/>
</dbReference>
<evidence type="ECO:0000259" key="7">
    <source>
        <dbReference type="PROSITE" id="PS50089"/>
    </source>
</evidence>
<feature type="compositionally biased region" description="Basic and acidic residues" evidence="5">
    <location>
        <begin position="457"/>
        <end position="468"/>
    </location>
</feature>
<feature type="compositionally biased region" description="Basic residues" evidence="5">
    <location>
        <begin position="368"/>
        <end position="383"/>
    </location>
</feature>
<organism evidence="8 9">
    <name type="scientific">Balaenoptera physalus</name>
    <name type="common">Fin whale</name>
    <name type="synonym">Balaena physalus</name>
    <dbReference type="NCBI Taxonomy" id="9770"/>
    <lineage>
        <taxon>Eukaryota</taxon>
        <taxon>Metazoa</taxon>
        <taxon>Chordata</taxon>
        <taxon>Craniata</taxon>
        <taxon>Vertebrata</taxon>
        <taxon>Euteleostomi</taxon>
        <taxon>Mammalia</taxon>
        <taxon>Eutheria</taxon>
        <taxon>Laurasiatheria</taxon>
        <taxon>Artiodactyla</taxon>
        <taxon>Whippomorpha</taxon>
        <taxon>Cetacea</taxon>
        <taxon>Mysticeti</taxon>
        <taxon>Balaenopteridae</taxon>
        <taxon>Balaenoptera</taxon>
    </lineage>
</organism>
<dbReference type="AlphaFoldDB" id="A0A643BSS4"/>
<keyword evidence="3" id="KW-0862">Zinc</keyword>
<dbReference type="InterPro" id="IPR017907">
    <property type="entry name" value="Znf_RING_CS"/>
</dbReference>
<dbReference type="SUPFAM" id="SSF57850">
    <property type="entry name" value="RING/U-box"/>
    <property type="match status" value="1"/>
</dbReference>
<dbReference type="SMART" id="SM00249">
    <property type="entry name" value="PHD"/>
    <property type="match status" value="1"/>
</dbReference>
<feature type="compositionally biased region" description="Basic residues" evidence="5">
    <location>
        <begin position="654"/>
        <end position="666"/>
    </location>
</feature>
<dbReference type="Pfam" id="PF00628">
    <property type="entry name" value="PHD"/>
    <property type="match status" value="1"/>
</dbReference>
<evidence type="ECO:0000256" key="4">
    <source>
        <dbReference type="PROSITE-ProRule" id="PRU00175"/>
    </source>
</evidence>
<feature type="compositionally biased region" description="Basic and acidic residues" evidence="5">
    <location>
        <begin position="582"/>
        <end position="611"/>
    </location>
</feature>
<gene>
    <name evidence="8" type="ORF">E2I00_019893</name>
</gene>
<dbReference type="PANTHER" id="PTHR12618">
    <property type="entry name" value="PHD AND RING FINGER DOMAIN-CONTAINING PROTEIN 1"/>
    <property type="match status" value="1"/>
</dbReference>
<dbReference type="InterPro" id="IPR013083">
    <property type="entry name" value="Znf_RING/FYVE/PHD"/>
</dbReference>
<evidence type="ECO:0000313" key="9">
    <source>
        <dbReference type="Proteomes" id="UP000437017"/>
    </source>
</evidence>
<feature type="region of interest" description="Disordered" evidence="5">
    <location>
        <begin position="445"/>
        <end position="468"/>
    </location>
</feature>
<evidence type="ECO:0000313" key="8">
    <source>
        <dbReference type="EMBL" id="KAB0390992.1"/>
    </source>
</evidence>
<evidence type="ECO:0000259" key="6">
    <source>
        <dbReference type="PROSITE" id="PS50016"/>
    </source>
</evidence>
<keyword evidence="1" id="KW-0479">Metal-binding</keyword>
<reference evidence="8 9" key="1">
    <citation type="journal article" date="2019" name="PLoS ONE">
        <title>Genomic analyses reveal an absence of contemporary introgressive admixture between fin whales and blue whales, despite known hybrids.</title>
        <authorList>
            <person name="Westbury M.V."/>
            <person name="Petersen B."/>
            <person name="Lorenzen E.D."/>
        </authorList>
    </citation>
    <scope>NUCLEOTIDE SEQUENCE [LARGE SCALE GENOMIC DNA]</scope>
    <source>
        <strain evidence="8">FinWhale-01</strain>
    </source>
</reference>
<protein>
    <submittedName>
        <fullName evidence="8">Uncharacterized protein</fullName>
    </submittedName>
</protein>
<feature type="domain" description="PHD-type" evidence="6">
    <location>
        <begin position="164"/>
        <end position="214"/>
    </location>
</feature>
<evidence type="ECO:0000256" key="5">
    <source>
        <dbReference type="SAM" id="MobiDB-lite"/>
    </source>
</evidence>
<proteinExistence type="predicted"/>
<dbReference type="InterPro" id="IPR001965">
    <property type="entry name" value="Znf_PHD"/>
</dbReference>
<dbReference type="PROSITE" id="PS00518">
    <property type="entry name" value="ZF_RING_1"/>
    <property type="match status" value="1"/>
</dbReference>
<dbReference type="InterPro" id="IPR057031">
    <property type="entry name" value="SFR19-like_C"/>
</dbReference>
<feature type="region of interest" description="Disordered" evidence="5">
    <location>
        <begin position="582"/>
        <end position="814"/>
    </location>
</feature>
<feature type="compositionally biased region" description="Basic and acidic residues" evidence="5">
    <location>
        <begin position="688"/>
        <end position="706"/>
    </location>
</feature>
<evidence type="ECO:0000256" key="3">
    <source>
        <dbReference type="ARBA" id="ARBA00022833"/>
    </source>
</evidence>
<keyword evidence="2 4" id="KW-0863">Zinc-finger</keyword>